<proteinExistence type="inferred from homology"/>
<dbReference type="Pfam" id="PF03097">
    <property type="entry name" value="BRO1"/>
    <property type="match status" value="1"/>
</dbReference>
<dbReference type="PANTHER" id="PTHR23030:SF39">
    <property type="entry name" value="PROGRAMMED CELL DEATH 6-INTERACTING PROTEIN"/>
    <property type="match status" value="1"/>
</dbReference>
<sequence length="1432" mass="162070">AWIDGDPDRIAEDAAGSASSGLLNYIQSYHEDHLSHPEVLKPDLDLINGLRTSIEDKLPIDQSTLDHLIRYHAHLTYILPKFPDDVGVEFTYSSIFSSTTTVGSILPGELPSCLPITLSNLKFERACVLFNIGAISMSLGTQSPRTNTEQLKRVIGFFQQAAGCFNLLKEEVIRSIEVPPGTPNPPSPDLSISCLSALENLALSQAQESVWQQAIKDQKSNGTISRIAQEASRLYSSTFNFMKDVQKLDIHWIGFAFPDDWISYVQLKSAHFLAVAQFRKGMDDSSAREYGIEVGRLEYGCSSLKAAITSATKTNMNETTEIVLQEAKNVYKKLTKSLEQATKDNDLIYLKHVPSVIELPIIKPVSLVKPTLPKSITDPSEFFKNEKNARKLFENLVPHQVYRIKGVYEDRKKDHLKSEILDLGDSLDSEMVDALRSMNLPGSLEALERPINLPPSLIRSSEELRQQNATEILISMLSSVEESSLANSNGLKQITKKLDDESREDQDRRTRFGTQLWQRDSSEITNRTLREQENQLLQTFASAVQSDRQVKERYDKWHKVIELLCQDEETIRKAIPPLKLTDRSTEDLSLSSWGTSPRKLRKLLDDLEDLRIARKRILGSAINFSSTDSIDLPLIEKFNQDLSLSTKNVPAVGSSDIADITNDEHIELFIDTHLQKYSKFVDQLDSNQQSQKDIIQQIIIVNQEFLRSRIDDPITKSRENIFQELDSGYHEFHSIYTIILSNQVDSYLEDRRRQATGLESELNQLSLGNTNNSTPRGSSQKSNGKKKMVESDDLDHSTNQSIPQHQQLKSKLKQKIVPQSPVTRSKPKVDRSLAYDQREEKRGVEFQTQPTRHQERLKRMPSTTNTPAKQRATNSFAREELMASLTLNSPTRTIDRNPSKVTLSQLPFEIKQWIVYWLNLLEEQDHPFDSDDSDVEEVDDDVFTDQPNNNDHTQSVKSKITTRSQIVSDLISKSSPLLESPPTNYTAKTLSPEHNSILALSLVDRTFYEICRPWMNATEEEEEDQEESKEEGGEEGEGEVTKRETKNSKAQEWDESSRSIELLEILNMCTKITSLDIDLSPTPINPITEEFKLSQYDPTSKFIHPIARLTQLTSIALTAPSEGIPFTERFIVKLIKDMNELQSFTCCSIDAEYPDFEHSNSISECKSPLGIHLSKLVHLKELDLDSVDCLDLSWCLLDWIPHLEGLAIDDCCRTSFKFIHEFTHKFSDSLYSLELSDVPYIDDEIEMHTHDSPLIQAIADISSGLFKFELPKLTTLSISNQLPICFLNNFDQSKNIKLIELGINSSISASDIEHIIMNPSINPTPNPTTSNSNSKNESSSKSRSNWPLLEKVIIGVDSESDLSTGQLEALELFFLSKGVVLEIDHDDEDSDDLSDSQDDDEQVGLGVDDEIEDLQHEWQEDDGDDDDIEYDD</sequence>
<dbReference type="InterPro" id="IPR004328">
    <property type="entry name" value="BRO1_dom"/>
</dbReference>
<dbReference type="PANTHER" id="PTHR23030">
    <property type="entry name" value="PCD6 INTERACTING PROTEIN-RELATED"/>
    <property type="match status" value="1"/>
</dbReference>
<evidence type="ECO:0000313" key="5">
    <source>
        <dbReference type="Proteomes" id="UP000238274"/>
    </source>
</evidence>
<dbReference type="OrthoDB" id="64867at2759"/>
<dbReference type="Gene3D" id="1.20.120.560">
    <property type="entry name" value="alix/aip1 in complex with the ypdl late domain"/>
    <property type="match status" value="1"/>
</dbReference>
<feature type="region of interest" description="Disordered" evidence="2">
    <location>
        <begin position="1318"/>
        <end position="1343"/>
    </location>
</feature>
<dbReference type="VEuPathDB" id="FungiDB:PSTT_00374"/>
<evidence type="ECO:0000256" key="2">
    <source>
        <dbReference type="SAM" id="MobiDB-lite"/>
    </source>
</evidence>
<protein>
    <recommendedName>
        <fullName evidence="3">BRO1 domain-containing protein</fullName>
    </recommendedName>
</protein>
<feature type="non-terminal residue" evidence="4">
    <location>
        <position position="1432"/>
    </location>
</feature>
<feature type="compositionally biased region" description="Polar residues" evidence="2">
    <location>
        <begin position="761"/>
        <end position="782"/>
    </location>
</feature>
<dbReference type="Gene3D" id="1.20.140.50">
    <property type="entry name" value="alix/aip1 like domains"/>
    <property type="match status" value="1"/>
</dbReference>
<feature type="region of interest" description="Disordered" evidence="2">
    <location>
        <begin position="1018"/>
        <end position="1053"/>
    </location>
</feature>
<dbReference type="Proteomes" id="UP000238274">
    <property type="component" value="Unassembled WGS sequence"/>
</dbReference>
<feature type="region of interest" description="Disordered" evidence="2">
    <location>
        <begin position="928"/>
        <end position="960"/>
    </location>
</feature>
<dbReference type="Gene3D" id="1.25.40.280">
    <property type="entry name" value="alix/aip1 like domains"/>
    <property type="match status" value="1"/>
</dbReference>
<feature type="compositionally biased region" description="Polar residues" evidence="2">
    <location>
        <begin position="861"/>
        <end position="871"/>
    </location>
</feature>
<feature type="compositionally biased region" description="Polar residues" evidence="2">
    <location>
        <begin position="945"/>
        <end position="960"/>
    </location>
</feature>
<dbReference type="GO" id="GO:0005768">
    <property type="term" value="C:endosome"/>
    <property type="evidence" value="ECO:0007669"/>
    <property type="project" value="TreeGrafter"/>
</dbReference>
<name>A0A2S4V0X6_9BASI</name>
<dbReference type="VEuPathDB" id="FungiDB:PSHT_11748"/>
<gene>
    <name evidence="4" type="ORF">PSHT_11748</name>
</gene>
<dbReference type="Pfam" id="PF13949">
    <property type="entry name" value="ALIX_LYPXL_bnd"/>
    <property type="match status" value="1"/>
</dbReference>
<feature type="region of interest" description="Disordered" evidence="2">
    <location>
        <begin position="759"/>
        <end position="871"/>
    </location>
</feature>
<feature type="compositionally biased region" description="Basic and acidic residues" evidence="2">
    <location>
        <begin position="787"/>
        <end position="796"/>
    </location>
</feature>
<dbReference type="PROSITE" id="PS51180">
    <property type="entry name" value="BRO1"/>
    <property type="match status" value="1"/>
</dbReference>
<feature type="compositionally biased region" description="Acidic residues" evidence="2">
    <location>
        <begin position="1018"/>
        <end position="1038"/>
    </location>
</feature>
<feature type="compositionally biased region" description="Acidic residues" evidence="2">
    <location>
        <begin position="930"/>
        <end position="943"/>
    </location>
</feature>
<organism evidence="4 5">
    <name type="scientific">Puccinia striiformis</name>
    <dbReference type="NCBI Taxonomy" id="27350"/>
    <lineage>
        <taxon>Eukaryota</taxon>
        <taxon>Fungi</taxon>
        <taxon>Dikarya</taxon>
        <taxon>Basidiomycota</taxon>
        <taxon>Pucciniomycotina</taxon>
        <taxon>Pucciniomycetes</taxon>
        <taxon>Pucciniales</taxon>
        <taxon>Pucciniaceae</taxon>
        <taxon>Puccinia</taxon>
    </lineage>
</organism>
<feature type="compositionally biased region" description="Basic and acidic residues" evidence="2">
    <location>
        <begin position="827"/>
        <end position="844"/>
    </location>
</feature>
<feature type="compositionally biased region" description="Basic and acidic residues" evidence="2">
    <location>
        <begin position="1039"/>
        <end position="1053"/>
    </location>
</feature>
<evidence type="ECO:0000259" key="3">
    <source>
        <dbReference type="PROSITE" id="PS51180"/>
    </source>
</evidence>
<reference evidence="5" key="2">
    <citation type="journal article" date="2018" name="BMC Genomics">
        <title>Genomic insights into host adaptation between the wheat stripe rust pathogen (Puccinia striiformis f. sp. tritici) and the barley stripe rust pathogen (Puccinia striiformis f. sp. hordei).</title>
        <authorList>
            <person name="Xia C."/>
            <person name="Wang M."/>
            <person name="Yin C."/>
            <person name="Cornejo O.E."/>
            <person name="Hulbert S.H."/>
            <person name="Chen X."/>
        </authorList>
    </citation>
    <scope>NUCLEOTIDE SEQUENCE [LARGE SCALE GENOMIC DNA]</scope>
    <source>
        <strain evidence="5">93TX-2</strain>
    </source>
</reference>
<feature type="region of interest" description="Disordered" evidence="2">
    <location>
        <begin position="1386"/>
        <end position="1409"/>
    </location>
</feature>
<accession>A0A2S4V0X6</accession>
<dbReference type="InterPro" id="IPR025304">
    <property type="entry name" value="ALIX_V_dom"/>
</dbReference>
<dbReference type="SMART" id="SM01041">
    <property type="entry name" value="BRO1"/>
    <property type="match status" value="1"/>
</dbReference>
<comment type="similarity">
    <text evidence="1">Belongs to the palA/RIM20 family.</text>
</comment>
<evidence type="ECO:0000313" key="4">
    <source>
        <dbReference type="EMBL" id="POW03172.1"/>
    </source>
</evidence>
<dbReference type="SUPFAM" id="SSF52047">
    <property type="entry name" value="RNI-like"/>
    <property type="match status" value="1"/>
</dbReference>
<feature type="domain" description="BRO1" evidence="3">
    <location>
        <begin position="1"/>
        <end position="431"/>
    </location>
</feature>
<reference evidence="4 5" key="1">
    <citation type="submission" date="2017-12" db="EMBL/GenBank/DDBJ databases">
        <title>Gene loss provides genomic basis for host adaptation in cereal stripe rust fungi.</title>
        <authorList>
            <person name="Xia C."/>
        </authorList>
    </citation>
    <scope>NUCLEOTIDE SEQUENCE [LARGE SCALE GENOMIC DNA]</scope>
    <source>
        <strain evidence="4 5">93TX-2</strain>
    </source>
</reference>
<dbReference type="EMBL" id="PKSM01000202">
    <property type="protein sequence ID" value="POW03172.1"/>
    <property type="molecule type" value="Genomic_DNA"/>
</dbReference>
<evidence type="ECO:0000256" key="1">
    <source>
        <dbReference type="ARBA" id="ARBA00038154"/>
    </source>
</evidence>
<dbReference type="InterPro" id="IPR038499">
    <property type="entry name" value="BRO1_sf"/>
</dbReference>
<keyword evidence="5" id="KW-1185">Reference proteome</keyword>
<reference evidence="5" key="3">
    <citation type="journal article" date="2018" name="Mol. Plant Microbe Interact.">
        <title>Genome sequence resources for the wheat stripe rust pathogen (Puccinia striiformis f. sp. tritici) and the barley stripe rust pathogen (Puccinia striiformis f. sp. hordei).</title>
        <authorList>
            <person name="Xia C."/>
            <person name="Wang M."/>
            <person name="Yin C."/>
            <person name="Cornejo O.E."/>
            <person name="Hulbert S.H."/>
            <person name="Chen X."/>
        </authorList>
    </citation>
    <scope>NUCLEOTIDE SEQUENCE [LARGE SCALE GENOMIC DNA]</scope>
    <source>
        <strain evidence="5">93TX-2</strain>
    </source>
</reference>
<comment type="caution">
    <text evidence="4">The sequence shown here is derived from an EMBL/GenBank/DDBJ whole genome shotgun (WGS) entry which is preliminary data.</text>
</comment>
<feature type="non-terminal residue" evidence="4">
    <location>
        <position position="1"/>
    </location>
</feature>